<evidence type="ECO:0000313" key="4">
    <source>
        <dbReference type="Proteomes" id="UP000002852"/>
    </source>
</evidence>
<feature type="region of interest" description="Disordered" evidence="1">
    <location>
        <begin position="28"/>
        <end position="94"/>
    </location>
</feature>
<name>A0A3B5RF47_XIPMA</name>
<feature type="compositionally biased region" description="Polar residues" evidence="1">
    <location>
        <begin position="126"/>
        <end position="135"/>
    </location>
</feature>
<dbReference type="GeneTree" id="ENSGT00390000001296"/>
<proteinExistence type="predicted"/>
<dbReference type="InParanoid" id="A0A3B5RF47"/>
<dbReference type="PANTHER" id="PTHR31195:SF2">
    <property type="entry name" value="GEO02494P1"/>
    <property type="match status" value="1"/>
</dbReference>
<feature type="compositionally biased region" description="Basic and acidic residues" evidence="1">
    <location>
        <begin position="71"/>
        <end position="94"/>
    </location>
</feature>
<dbReference type="OMA" id="CCHSETT"/>
<organism evidence="3 4">
    <name type="scientific">Xiphophorus maculatus</name>
    <name type="common">Southern platyfish</name>
    <name type="synonym">Platypoecilus maculatus</name>
    <dbReference type="NCBI Taxonomy" id="8083"/>
    <lineage>
        <taxon>Eukaryota</taxon>
        <taxon>Metazoa</taxon>
        <taxon>Chordata</taxon>
        <taxon>Craniata</taxon>
        <taxon>Vertebrata</taxon>
        <taxon>Euteleostomi</taxon>
        <taxon>Actinopterygii</taxon>
        <taxon>Neopterygii</taxon>
        <taxon>Teleostei</taxon>
        <taxon>Neoteleostei</taxon>
        <taxon>Acanthomorphata</taxon>
        <taxon>Ovalentaria</taxon>
        <taxon>Atherinomorphae</taxon>
        <taxon>Cyprinodontiformes</taxon>
        <taxon>Poeciliidae</taxon>
        <taxon>Poeciliinae</taxon>
        <taxon>Xiphophorus</taxon>
    </lineage>
</organism>
<evidence type="ECO:0000313" key="3">
    <source>
        <dbReference type="Ensembl" id="ENSXMAP00000040896.1"/>
    </source>
</evidence>
<dbReference type="PANTHER" id="PTHR31195">
    <property type="entry name" value="GEO02494P1"/>
    <property type="match status" value="1"/>
</dbReference>
<feature type="region of interest" description="Disordered" evidence="1">
    <location>
        <begin position="180"/>
        <end position="202"/>
    </location>
</feature>
<sequence length="202" mass="22435">MNKGKASGVSWVKPAEPSFLKKFKTDVGFKEGPNVDTKRQAMPTPDDDSGSDKEDELPQVVVLKSGDLSADEVKKLKDEVRDGGEGEKGQDAPLVTEREAAAFAALKPFAVSSLSRSQVKKLLQTAKFSSRNQPSARPLTSSRASLPAPARRRRRTEQESRTRTKIENLGRKLKITVCCHSETTKRKRTTKWKTGVRDRNQK</sequence>
<accession>A0A3B5RF47</accession>
<dbReference type="InterPro" id="IPR027911">
    <property type="entry name" value="DUF4604"/>
</dbReference>
<reference evidence="4" key="1">
    <citation type="submission" date="2012-01" db="EMBL/GenBank/DDBJ databases">
        <authorList>
            <person name="Walter R."/>
            <person name="Schartl M."/>
            <person name="Warren W."/>
        </authorList>
    </citation>
    <scope>NUCLEOTIDE SEQUENCE [LARGE SCALE GENOMIC DNA]</scope>
    <source>
        <strain evidence="4">JP 163 A</strain>
    </source>
</reference>
<dbReference type="Ensembl" id="ENSXMAT00000030983.1">
    <property type="protein sequence ID" value="ENSXMAP00000040896.1"/>
    <property type="gene ID" value="ENSXMAG00000002659.2"/>
</dbReference>
<evidence type="ECO:0000259" key="2">
    <source>
        <dbReference type="Pfam" id="PF15377"/>
    </source>
</evidence>
<dbReference type="Proteomes" id="UP000002852">
    <property type="component" value="Unassembled WGS sequence"/>
</dbReference>
<dbReference type="InterPro" id="IPR040219">
    <property type="entry name" value="KIAA1143-like"/>
</dbReference>
<reference evidence="4" key="2">
    <citation type="journal article" date="2013" name="Nat. Genet.">
        <title>The genome of the platyfish, Xiphophorus maculatus, provides insights into evolutionary adaptation and several complex traits.</title>
        <authorList>
            <person name="Schartl M."/>
            <person name="Walter R.B."/>
            <person name="Shen Y."/>
            <person name="Garcia T."/>
            <person name="Catchen J."/>
            <person name="Amores A."/>
            <person name="Braasch I."/>
            <person name="Chalopin D."/>
            <person name="Volff J.N."/>
            <person name="Lesch K.P."/>
            <person name="Bisazza A."/>
            <person name="Minx P."/>
            <person name="Hillier L."/>
            <person name="Wilson R.K."/>
            <person name="Fuerstenberg S."/>
            <person name="Boore J."/>
            <person name="Searle S."/>
            <person name="Postlethwait J.H."/>
            <person name="Warren W.C."/>
        </authorList>
    </citation>
    <scope>NUCLEOTIDE SEQUENCE [LARGE SCALE GENOMIC DNA]</scope>
    <source>
        <strain evidence="4">JP 163 A</strain>
    </source>
</reference>
<feature type="compositionally biased region" description="Basic and acidic residues" evidence="1">
    <location>
        <begin position="156"/>
        <end position="167"/>
    </location>
</feature>
<dbReference type="Pfam" id="PF15377">
    <property type="entry name" value="DUF4604"/>
    <property type="match status" value="1"/>
</dbReference>
<feature type="compositionally biased region" description="Low complexity" evidence="1">
    <location>
        <begin position="138"/>
        <end position="149"/>
    </location>
</feature>
<dbReference type="AlphaFoldDB" id="A0A3B5RF47"/>
<keyword evidence="4" id="KW-1185">Reference proteome</keyword>
<feature type="domain" description="DUF4604" evidence="2">
    <location>
        <begin position="8"/>
        <end position="194"/>
    </location>
</feature>
<feature type="region of interest" description="Disordered" evidence="1">
    <location>
        <begin position="125"/>
        <end position="167"/>
    </location>
</feature>
<feature type="compositionally biased region" description="Acidic residues" evidence="1">
    <location>
        <begin position="45"/>
        <end position="57"/>
    </location>
</feature>
<protein>
    <submittedName>
        <fullName evidence="3">Zgc:77056</fullName>
    </submittedName>
</protein>
<reference evidence="3" key="3">
    <citation type="submission" date="2025-08" db="UniProtKB">
        <authorList>
            <consortium name="Ensembl"/>
        </authorList>
    </citation>
    <scope>IDENTIFICATION</scope>
    <source>
        <strain evidence="3">JP 163 A</strain>
    </source>
</reference>
<reference evidence="3" key="4">
    <citation type="submission" date="2025-09" db="UniProtKB">
        <authorList>
            <consortium name="Ensembl"/>
        </authorList>
    </citation>
    <scope>IDENTIFICATION</scope>
    <source>
        <strain evidence="3">JP 163 A</strain>
    </source>
</reference>
<evidence type="ECO:0000256" key="1">
    <source>
        <dbReference type="SAM" id="MobiDB-lite"/>
    </source>
</evidence>